<comment type="caution">
    <text evidence="2">The sequence shown here is derived from an EMBL/GenBank/DDBJ whole genome shotgun (WGS) entry which is preliminary data.</text>
</comment>
<proteinExistence type="predicted"/>
<dbReference type="Proteomes" id="UP000319468">
    <property type="component" value="Unassembled WGS sequence"/>
</dbReference>
<dbReference type="InterPro" id="IPR019223">
    <property type="entry name" value="DUF2147"/>
</dbReference>
<dbReference type="EMBL" id="MUPN01000380">
    <property type="protein sequence ID" value="OOQ40279.1"/>
    <property type="molecule type" value="Genomic_DNA"/>
</dbReference>
<reference evidence="4 5" key="1">
    <citation type="journal article" date="2017" name="Front. Cell. Infect. Microbiol.">
        <title>Whole Genome Sequence and Phylogenetic Analysis Show Helicobacter pylori Strains from Latin America Have Followed a Unique Evolution Pathway.</title>
        <authorList>
            <person name="Munoz-Ramirez Z.Y."/>
            <person name="Mendez-Tenorio A."/>
            <person name="Kato I."/>
            <person name="Bravo M.M."/>
            <person name="Rizzato C."/>
            <person name="Thorell K."/>
            <person name="Torres R.C."/>
            <person name="Aviles-Jimenez F."/>
            <person name="Camorlinga M."/>
            <person name="Canzian F."/>
            <person name="Torres J."/>
        </authorList>
    </citation>
    <scope>NUCLEOTIDE SEQUENCE [LARGE SCALE GENOMIC DNA]</scope>
    <source>
        <strain evidence="2 4">CM22347</strain>
        <strain evidence="3 5">CM22351</strain>
    </source>
</reference>
<name>A0A2A6WLZ8_HELPX</name>
<evidence type="ECO:0000259" key="1">
    <source>
        <dbReference type="Pfam" id="PF09917"/>
    </source>
</evidence>
<sequence>MKLVSLVIVFCCFLGAVELPGIYQTQEFLYIKSSFVEFFEHNGKFYAYGISDVDGSKAKKDKLNPNPKLRNRSDKGVVFLSDLIKVGKRSYKGGKAYNFYDGKTYYVRVTQNSNGDLEFTSSYDKWGYVGKTFTWKRLSDEEIKNLKLKRFDLNEVLKTIKDSPSKLLL</sequence>
<gene>
    <name evidence="3" type="ORF">B0X64_04370</name>
    <name evidence="2" type="ORF">B0X69_04850</name>
</gene>
<dbReference type="RefSeq" id="WP_078249088.1">
    <property type="nucleotide sequence ID" value="NZ_CP051539.1"/>
</dbReference>
<evidence type="ECO:0000313" key="4">
    <source>
        <dbReference type="Proteomes" id="UP000319468"/>
    </source>
</evidence>
<evidence type="ECO:0000313" key="5">
    <source>
        <dbReference type="Proteomes" id="UP000319650"/>
    </source>
</evidence>
<evidence type="ECO:0000313" key="2">
    <source>
        <dbReference type="EMBL" id="OOQ32390.1"/>
    </source>
</evidence>
<organism evidence="2 4">
    <name type="scientific">Helicobacter pylori</name>
    <name type="common">Campylobacter pylori</name>
    <dbReference type="NCBI Taxonomy" id="210"/>
    <lineage>
        <taxon>Bacteria</taxon>
        <taxon>Pseudomonadati</taxon>
        <taxon>Campylobacterota</taxon>
        <taxon>Epsilonproteobacteria</taxon>
        <taxon>Campylobacterales</taxon>
        <taxon>Helicobacteraceae</taxon>
        <taxon>Helicobacter</taxon>
    </lineage>
</organism>
<dbReference type="Pfam" id="PF09917">
    <property type="entry name" value="DUF2147"/>
    <property type="match status" value="1"/>
</dbReference>
<dbReference type="PANTHER" id="PTHR36919">
    <property type="entry name" value="BLR1215 PROTEIN"/>
    <property type="match status" value="1"/>
</dbReference>
<dbReference type="AlphaFoldDB" id="A0A2A6WLZ8"/>
<evidence type="ECO:0000313" key="3">
    <source>
        <dbReference type="EMBL" id="OOQ40279.1"/>
    </source>
</evidence>
<dbReference type="Gene3D" id="2.40.128.520">
    <property type="match status" value="1"/>
</dbReference>
<protein>
    <recommendedName>
        <fullName evidence="1">DUF2147 domain-containing protein</fullName>
    </recommendedName>
</protein>
<dbReference type="PANTHER" id="PTHR36919:SF2">
    <property type="entry name" value="BLL6627 PROTEIN"/>
    <property type="match status" value="1"/>
</dbReference>
<accession>A0A2A6WLZ8</accession>
<dbReference type="Proteomes" id="UP000319650">
    <property type="component" value="Unassembled WGS sequence"/>
</dbReference>
<dbReference type="EMBL" id="MUPM01000196">
    <property type="protein sequence ID" value="OOQ32390.1"/>
    <property type="molecule type" value="Genomic_DNA"/>
</dbReference>
<feature type="domain" description="DUF2147" evidence="1">
    <location>
        <begin position="21"/>
        <end position="137"/>
    </location>
</feature>